<dbReference type="EMBL" id="JAUZEE010000001">
    <property type="protein sequence ID" value="MDP4299258.1"/>
    <property type="molecule type" value="Genomic_DNA"/>
</dbReference>
<keyword evidence="5" id="KW-0813">Transport</keyword>
<evidence type="ECO:0000256" key="1">
    <source>
        <dbReference type="ARBA" id="ARBA00004651"/>
    </source>
</evidence>
<name>A0ABT9FYG6_LEPDI</name>
<dbReference type="Gene3D" id="1.10.3720.10">
    <property type="entry name" value="MetI-like"/>
    <property type="match status" value="2"/>
</dbReference>
<organism evidence="7 8">
    <name type="scientific">Leptothrix discophora</name>
    <dbReference type="NCBI Taxonomy" id="89"/>
    <lineage>
        <taxon>Bacteria</taxon>
        <taxon>Pseudomonadati</taxon>
        <taxon>Pseudomonadota</taxon>
        <taxon>Betaproteobacteria</taxon>
        <taxon>Burkholderiales</taxon>
        <taxon>Sphaerotilaceae</taxon>
        <taxon>Leptothrix</taxon>
    </lineage>
</organism>
<evidence type="ECO:0000256" key="3">
    <source>
        <dbReference type="ARBA" id="ARBA00022989"/>
    </source>
</evidence>
<evidence type="ECO:0000256" key="4">
    <source>
        <dbReference type="ARBA" id="ARBA00023136"/>
    </source>
</evidence>
<feature type="transmembrane region" description="Helical" evidence="5">
    <location>
        <begin position="605"/>
        <end position="626"/>
    </location>
</feature>
<feature type="transmembrane region" description="Helical" evidence="5">
    <location>
        <begin position="263"/>
        <end position="283"/>
    </location>
</feature>
<feature type="transmembrane region" description="Helical" evidence="5">
    <location>
        <begin position="468"/>
        <end position="491"/>
    </location>
</feature>
<evidence type="ECO:0000313" key="7">
    <source>
        <dbReference type="EMBL" id="MDP4299258.1"/>
    </source>
</evidence>
<proteinExistence type="inferred from homology"/>
<feature type="transmembrane region" description="Helical" evidence="5">
    <location>
        <begin position="358"/>
        <end position="377"/>
    </location>
</feature>
<dbReference type="InterPro" id="IPR000515">
    <property type="entry name" value="MetI-like"/>
</dbReference>
<evidence type="ECO:0000256" key="5">
    <source>
        <dbReference type="RuleBase" id="RU363032"/>
    </source>
</evidence>
<keyword evidence="2 5" id="KW-0812">Transmembrane</keyword>
<feature type="transmembrane region" description="Helical" evidence="5">
    <location>
        <begin position="527"/>
        <end position="546"/>
    </location>
</feature>
<feature type="transmembrane region" description="Helical" evidence="5">
    <location>
        <begin position="736"/>
        <end position="756"/>
    </location>
</feature>
<protein>
    <submittedName>
        <fullName evidence="7">ABC transporter substrate-binding protein</fullName>
    </submittedName>
</protein>
<evidence type="ECO:0000256" key="2">
    <source>
        <dbReference type="ARBA" id="ARBA00022692"/>
    </source>
</evidence>
<feature type="transmembrane region" description="Helical" evidence="5">
    <location>
        <begin position="689"/>
        <end position="716"/>
    </location>
</feature>
<feature type="transmembrane region" description="Helical" evidence="5">
    <location>
        <begin position="575"/>
        <end position="593"/>
    </location>
</feature>
<sequence length="773" mass="83543">MTCPDPAATTRRTHLRWLGLGAAATLGLDVRAQDAAWARTEAQARGQTVYFNAWAGSEPINAYIQWAAGELQRRHGIKLEHVRITDAAEVVQRVRAEQRAGRSDGSVDLLWINGENFHAMKRDRLLLAPWAERLPSYAGVDTQGKPTTRSDFGEPVDGLEAPWGMAQLTFYGDAPRLGGAPPRSLAALLDWARRHPGRFSYPRPPQFHGTTFLKQVLLEALLLLALVPWPLAQALAEAVRQGVDPAGWQALAADPQTLPAWRLSVQTALLSSTLALLATLWIGSAWQADALAGTPRWQRRVRGWGAMLAMPHAAAAIGLLWLLMPSGWLVRLAALAVPGPGWDAPPELVLANDPQGHALVLALVVKELPFLLWMLAADWARPELAQRLSQQLVVGRSLGWPARSLAWRLLWPQMLARLRWPLLAVLAYGLTVVDMALLLGPGNPPTLAVLAWDGLRDADPSRQSQAVAAAWLLTVTLLLLAVAGRAAMGWVSNRLAESLRDGPPLSSTLRRPDGPGRLARGALTSLGGLYAVLWLVLAIGSVSASWRYPALWPQALTGQAWQQAVLDGGVLRDSVLLAAATALLSLATVIAWLQLAPPTWDRWAIGLSSTTLVLPTLLLLAGLYPWFLVWRLDGGWPGLVWVHGLMALPYVAVALQPSWRALDPRYLATARTLGLTPWRQLWSVRRPMLAAPIASALAVGWAVSLGQFLPTLFIGAGRHRTLTTEAVTLAAGGQRHAAAAFALLQALLPLAGFLLASRVGRSGRAASSGRLAR</sequence>
<dbReference type="PROSITE" id="PS50928">
    <property type="entry name" value="ABC_TM1"/>
    <property type="match status" value="1"/>
</dbReference>
<dbReference type="PANTHER" id="PTHR42779:SF1">
    <property type="entry name" value="PROTEIN YNJB"/>
    <property type="match status" value="1"/>
</dbReference>
<dbReference type="CDD" id="cd06261">
    <property type="entry name" value="TM_PBP2"/>
    <property type="match status" value="1"/>
</dbReference>
<dbReference type="NCBIfam" id="NF008633">
    <property type="entry name" value="PRK11622.1"/>
    <property type="match status" value="1"/>
</dbReference>
<dbReference type="Proteomes" id="UP001235760">
    <property type="component" value="Unassembled WGS sequence"/>
</dbReference>
<keyword evidence="8" id="KW-1185">Reference proteome</keyword>
<evidence type="ECO:0000259" key="6">
    <source>
        <dbReference type="PROSITE" id="PS50928"/>
    </source>
</evidence>
<feature type="transmembrane region" description="Helical" evidence="5">
    <location>
        <begin position="638"/>
        <end position="655"/>
    </location>
</feature>
<keyword evidence="3 5" id="KW-1133">Transmembrane helix</keyword>
<dbReference type="Pfam" id="PF00528">
    <property type="entry name" value="BPD_transp_1"/>
    <property type="match status" value="1"/>
</dbReference>
<comment type="similarity">
    <text evidence="5">Belongs to the binding-protein-dependent transport system permease family.</text>
</comment>
<feature type="transmembrane region" description="Helical" evidence="5">
    <location>
        <begin position="418"/>
        <end position="439"/>
    </location>
</feature>
<dbReference type="InterPro" id="IPR006059">
    <property type="entry name" value="SBP"/>
</dbReference>
<dbReference type="InterPro" id="IPR035906">
    <property type="entry name" value="MetI-like_sf"/>
</dbReference>
<comment type="subcellular location">
    <subcellularLocation>
        <location evidence="1 5">Cell membrane</location>
        <topology evidence="1 5">Multi-pass membrane protein</topology>
    </subcellularLocation>
</comment>
<accession>A0ABT9FYG6</accession>
<dbReference type="RefSeq" id="WP_305747820.1">
    <property type="nucleotide sequence ID" value="NZ_JAUZEE010000001.1"/>
</dbReference>
<reference evidence="7 8" key="1">
    <citation type="submission" date="2023-08" db="EMBL/GenBank/DDBJ databases">
        <authorList>
            <person name="Roldan D.M."/>
            <person name="Menes R.J."/>
        </authorList>
    </citation>
    <scope>NUCLEOTIDE SEQUENCE [LARGE SCALE GENOMIC DNA]</scope>
    <source>
        <strain evidence="7 8">CCM 2812</strain>
    </source>
</reference>
<comment type="caution">
    <text evidence="7">The sequence shown here is derived from an EMBL/GenBank/DDBJ whole genome shotgun (WGS) entry which is preliminary data.</text>
</comment>
<dbReference type="SUPFAM" id="SSF161098">
    <property type="entry name" value="MetI-like"/>
    <property type="match status" value="2"/>
</dbReference>
<gene>
    <name evidence="7" type="ORF">Q8X39_01310</name>
</gene>
<dbReference type="InterPro" id="IPR006311">
    <property type="entry name" value="TAT_signal"/>
</dbReference>
<dbReference type="SUPFAM" id="SSF53850">
    <property type="entry name" value="Periplasmic binding protein-like II"/>
    <property type="match status" value="1"/>
</dbReference>
<dbReference type="PANTHER" id="PTHR42779">
    <property type="entry name" value="PROTEIN YNJB"/>
    <property type="match status" value="1"/>
</dbReference>
<feature type="transmembrane region" description="Helical" evidence="5">
    <location>
        <begin position="304"/>
        <end position="324"/>
    </location>
</feature>
<evidence type="ECO:0000313" key="8">
    <source>
        <dbReference type="Proteomes" id="UP001235760"/>
    </source>
</evidence>
<feature type="domain" description="ABC transmembrane type-1" evidence="6">
    <location>
        <begin position="571"/>
        <end position="756"/>
    </location>
</feature>
<dbReference type="Pfam" id="PF13416">
    <property type="entry name" value="SBP_bac_8"/>
    <property type="match status" value="1"/>
</dbReference>
<keyword evidence="4 5" id="KW-0472">Membrane</keyword>
<dbReference type="PROSITE" id="PS51318">
    <property type="entry name" value="TAT"/>
    <property type="match status" value="1"/>
</dbReference>